<proteinExistence type="predicted"/>
<dbReference type="EMBL" id="ATLV01019123">
    <property type="status" value="NOT_ANNOTATED_CDS"/>
    <property type="molecule type" value="Genomic_DNA"/>
</dbReference>
<gene>
    <name evidence="1" type="ORF">ZHAS_00011500</name>
</gene>
<dbReference type="Proteomes" id="UP000030765">
    <property type="component" value="Unassembled WGS sequence"/>
</dbReference>
<sequence length="199" mass="21683">MTTTFDDDDDDDVGADVLPTKQVNTARRRAKARIATAGGCWYASPRHGTGMDGGGGLGGGDYSQHGCVTHHYFHVQPPLPPGWKCDSRLFNLFFSEHTERERDRYADVVPVALSTVKAQTAVGGEPGLWRRNVRNSSDVTTHSDHERSPGRFCVHVRVFKPRFHSLLHGLPSKPVVSFRHTLHDTIAASGGRGGGGGTR</sequence>
<keyword evidence="3" id="KW-1185">Reference proteome</keyword>
<dbReference type="EnsemblMetazoa" id="ASIC011500-RA">
    <property type="protein sequence ID" value="ASIC011500-PA"/>
    <property type="gene ID" value="ASIC011500"/>
</dbReference>
<evidence type="ECO:0000313" key="3">
    <source>
        <dbReference type="Proteomes" id="UP000030765"/>
    </source>
</evidence>
<dbReference type="EMBL" id="KE525262">
    <property type="protein sequence ID" value="KFB43762.1"/>
    <property type="molecule type" value="Genomic_DNA"/>
</dbReference>
<dbReference type="VEuPathDB" id="VectorBase:ASIC011500"/>
<evidence type="ECO:0000313" key="2">
    <source>
        <dbReference type="EnsemblMetazoa" id="ASIC011500-PA"/>
    </source>
</evidence>
<name>A0A084W0L8_ANOSI</name>
<accession>A0A084W0L8</accession>
<reference evidence="1 3" key="1">
    <citation type="journal article" date="2014" name="BMC Genomics">
        <title>Genome sequence of Anopheles sinensis provides insight into genetics basis of mosquito competence for malaria parasites.</title>
        <authorList>
            <person name="Zhou D."/>
            <person name="Zhang D."/>
            <person name="Ding G."/>
            <person name="Shi L."/>
            <person name="Hou Q."/>
            <person name="Ye Y."/>
            <person name="Xu Y."/>
            <person name="Zhou H."/>
            <person name="Xiong C."/>
            <person name="Li S."/>
            <person name="Yu J."/>
            <person name="Hong S."/>
            <person name="Yu X."/>
            <person name="Zou P."/>
            <person name="Chen C."/>
            <person name="Chang X."/>
            <person name="Wang W."/>
            <person name="Lv Y."/>
            <person name="Sun Y."/>
            <person name="Ma L."/>
            <person name="Shen B."/>
            <person name="Zhu C."/>
        </authorList>
    </citation>
    <scope>NUCLEOTIDE SEQUENCE [LARGE SCALE GENOMIC DNA]</scope>
</reference>
<reference evidence="2" key="2">
    <citation type="submission" date="2020-05" db="UniProtKB">
        <authorList>
            <consortium name="EnsemblMetazoa"/>
        </authorList>
    </citation>
    <scope>IDENTIFICATION</scope>
</reference>
<protein>
    <submittedName>
        <fullName evidence="1 2">Uncharacterized protein</fullName>
    </submittedName>
</protein>
<evidence type="ECO:0000313" key="1">
    <source>
        <dbReference type="EMBL" id="KFB43762.1"/>
    </source>
</evidence>
<organism evidence="1">
    <name type="scientific">Anopheles sinensis</name>
    <name type="common">Mosquito</name>
    <dbReference type="NCBI Taxonomy" id="74873"/>
    <lineage>
        <taxon>Eukaryota</taxon>
        <taxon>Metazoa</taxon>
        <taxon>Ecdysozoa</taxon>
        <taxon>Arthropoda</taxon>
        <taxon>Hexapoda</taxon>
        <taxon>Insecta</taxon>
        <taxon>Pterygota</taxon>
        <taxon>Neoptera</taxon>
        <taxon>Endopterygota</taxon>
        <taxon>Diptera</taxon>
        <taxon>Nematocera</taxon>
        <taxon>Culicoidea</taxon>
        <taxon>Culicidae</taxon>
        <taxon>Anophelinae</taxon>
        <taxon>Anopheles</taxon>
    </lineage>
</organism>
<dbReference type="AlphaFoldDB" id="A0A084W0L8"/>